<keyword evidence="2" id="KW-1185">Reference proteome</keyword>
<organism evidence="1 2">
    <name type="scientific">Photobacterium aquae</name>
    <dbReference type="NCBI Taxonomy" id="1195763"/>
    <lineage>
        <taxon>Bacteria</taxon>
        <taxon>Pseudomonadati</taxon>
        <taxon>Pseudomonadota</taxon>
        <taxon>Gammaproteobacteria</taxon>
        <taxon>Vibrionales</taxon>
        <taxon>Vibrionaceae</taxon>
        <taxon>Photobacterium</taxon>
    </lineage>
</organism>
<name>A0A0J1JYJ3_9GAMM</name>
<evidence type="ECO:0000313" key="1">
    <source>
        <dbReference type="EMBL" id="KLV07322.1"/>
    </source>
</evidence>
<dbReference type="RefSeq" id="WP_047878105.1">
    <property type="nucleotide sequence ID" value="NZ_LDOT01000006.1"/>
</dbReference>
<protein>
    <recommendedName>
        <fullName evidence="3">DUF3305 domain-containing protein</fullName>
    </recommendedName>
</protein>
<proteinExistence type="predicted"/>
<evidence type="ECO:0008006" key="3">
    <source>
        <dbReference type="Google" id="ProtNLM"/>
    </source>
</evidence>
<comment type="caution">
    <text evidence="1">The sequence shown here is derived from an EMBL/GenBank/DDBJ whole genome shotgun (WGS) entry which is preliminary data.</text>
</comment>
<sequence length="167" mass="19415">MLRHFQREGASVPELHKDESIWPIGFRLVSEEKKIGRWTTLSWSIEDVCLYGEEEKESLAAVEGGYVLPLELYRHERSDYRFNLSSRDPHLFIVCEEENEQLSPLLITASQGLASGYMDGDYQVLHIQTPIQVQAWMEAYIGRHGEQIEFRKNRCRDKNRKGRSSGN</sequence>
<evidence type="ECO:0000313" key="2">
    <source>
        <dbReference type="Proteomes" id="UP000036097"/>
    </source>
</evidence>
<dbReference type="EMBL" id="LDOT01000006">
    <property type="protein sequence ID" value="KLV07322.1"/>
    <property type="molecule type" value="Genomic_DNA"/>
</dbReference>
<dbReference type="PATRIC" id="fig|1195763.3.peg.1475"/>
<gene>
    <name evidence="1" type="ORF">ABT56_06890</name>
</gene>
<accession>A0A0J1JYJ3</accession>
<dbReference type="Pfam" id="PF11749">
    <property type="entry name" value="DUF3305"/>
    <property type="match status" value="1"/>
</dbReference>
<dbReference type="InterPro" id="IPR021736">
    <property type="entry name" value="DUF3305"/>
</dbReference>
<dbReference type="Proteomes" id="UP000036097">
    <property type="component" value="Unassembled WGS sequence"/>
</dbReference>
<dbReference type="OrthoDB" id="5586738at2"/>
<dbReference type="AlphaFoldDB" id="A0A0J1JYJ3"/>
<reference evidence="1 2" key="1">
    <citation type="submission" date="2015-05" db="EMBL/GenBank/DDBJ databases">
        <title>Photobacterium galathea sp. nov.</title>
        <authorList>
            <person name="Machado H."/>
            <person name="Gram L."/>
        </authorList>
    </citation>
    <scope>NUCLEOTIDE SEQUENCE [LARGE SCALE GENOMIC DNA]</scope>
    <source>
        <strain evidence="1 2">CGMCC 1.12159</strain>
    </source>
</reference>
<dbReference type="STRING" id="1195763.ABT56_06890"/>